<evidence type="ECO:0000313" key="7">
    <source>
        <dbReference type="Proteomes" id="UP001319882"/>
    </source>
</evidence>
<dbReference type="GO" id="GO:0016787">
    <property type="term" value="F:hydrolase activity"/>
    <property type="evidence" value="ECO:0007669"/>
    <property type="project" value="UniProtKB-KW"/>
</dbReference>
<dbReference type="SUPFAM" id="SSF56601">
    <property type="entry name" value="beta-lactamase/transpeptidase-like"/>
    <property type="match status" value="1"/>
</dbReference>
<dbReference type="EC" id="3.5.2.6" evidence="3"/>
<feature type="domain" description="Beta-lactamase class A catalytic" evidence="5">
    <location>
        <begin position="53"/>
        <end position="162"/>
    </location>
</feature>
<dbReference type="InterPro" id="IPR012338">
    <property type="entry name" value="Beta-lactam/transpept-like"/>
</dbReference>
<dbReference type="InterPro" id="IPR045155">
    <property type="entry name" value="Beta-lactam_cat"/>
</dbReference>
<keyword evidence="6" id="KW-0378">Hydrolase</keyword>
<dbReference type="PANTHER" id="PTHR35333">
    <property type="entry name" value="BETA-LACTAMASE"/>
    <property type="match status" value="1"/>
</dbReference>
<sequence length="371" mass="39732">MRRLKRWLLGAALLVALPVQADWYFEVDKRSPWQTSLSTRIAAIEEALNGEVGVYVQDLQSGEAFSWKAEAPWYLASLVKVPVAAEILARRQAGELALDERLTLTPRHFVDGAGPVNWHDPGTPISIGYLLEQMITVSDNTASDMLIERAGLDAVNARARAMIAAAGGDPTRLGPITTLVGVRQGVYGEMHPQARELTGTDFMALRQHRLSERPAALASRLGVARQSLAAADYDAAFEAYEQGGENTAPLTVYGDLLATLNAGGLADLDAAERQALIEMMMRTRSGEARLKRGLGEGFRFAHKTGTQHRRSCDAGLAFASSSVASSSAGPWVVVACTRGPVALAPHEQALARVGEALVVTRALGHTTSGEP</sequence>
<organism evidence="6 7">
    <name type="scientific">Vreelandella malpeensis</name>
    <dbReference type="NCBI Taxonomy" id="1172368"/>
    <lineage>
        <taxon>Bacteria</taxon>
        <taxon>Pseudomonadati</taxon>
        <taxon>Pseudomonadota</taxon>
        <taxon>Gammaproteobacteria</taxon>
        <taxon>Oceanospirillales</taxon>
        <taxon>Halomonadaceae</taxon>
        <taxon>Vreelandella</taxon>
    </lineage>
</organism>
<reference evidence="6 7" key="1">
    <citation type="journal article" date="2021" name="Sci. Rep.">
        <title>Genome analysis of a halophilic bacterium Halomonas malpeensis YU-PRIM-29(T) reveals its exopolysaccharide and pigment producing capabilities.</title>
        <authorList>
            <person name="Athmika"/>
            <person name="Ghate S.D."/>
            <person name="Arun A.B."/>
            <person name="Rao S.S."/>
            <person name="Kumar S.T.A."/>
            <person name="Kandiyil M.K."/>
            <person name="Saptami K."/>
            <person name="Rekha P.D."/>
        </authorList>
    </citation>
    <scope>NUCLEOTIDE SEQUENCE [LARGE SCALE GENOMIC DNA]</scope>
    <source>
        <strain evidence="7">prim 29</strain>
    </source>
</reference>
<feature type="signal peptide" evidence="4">
    <location>
        <begin position="1"/>
        <end position="21"/>
    </location>
</feature>
<evidence type="ECO:0000256" key="2">
    <source>
        <dbReference type="ARBA" id="ARBA00009009"/>
    </source>
</evidence>
<dbReference type="RefSeq" id="WP_227388763.1">
    <property type="nucleotide sequence ID" value="NZ_JBHSCJ010000003.1"/>
</dbReference>
<evidence type="ECO:0000256" key="3">
    <source>
        <dbReference type="ARBA" id="ARBA00012865"/>
    </source>
</evidence>
<comment type="similarity">
    <text evidence="2">Belongs to the class-A beta-lactamase family.</text>
</comment>
<keyword evidence="7" id="KW-1185">Reference proteome</keyword>
<name>A0ABS8DPJ7_9GAMM</name>
<evidence type="ECO:0000259" key="5">
    <source>
        <dbReference type="Pfam" id="PF13354"/>
    </source>
</evidence>
<dbReference type="PRINTS" id="PR00118">
    <property type="entry name" value="BLACTAMASEA"/>
</dbReference>
<dbReference type="EMBL" id="WHVL01000001">
    <property type="protein sequence ID" value="MCB8888171.1"/>
    <property type="molecule type" value="Genomic_DNA"/>
</dbReference>
<proteinExistence type="inferred from homology"/>
<evidence type="ECO:0000256" key="1">
    <source>
        <dbReference type="ARBA" id="ARBA00001526"/>
    </source>
</evidence>
<evidence type="ECO:0000313" key="6">
    <source>
        <dbReference type="EMBL" id="MCB8888171.1"/>
    </source>
</evidence>
<gene>
    <name evidence="6" type="ORF">GEV37_03400</name>
</gene>
<comment type="catalytic activity">
    <reaction evidence="1">
        <text>a beta-lactam + H2O = a substituted beta-amino acid</text>
        <dbReference type="Rhea" id="RHEA:20401"/>
        <dbReference type="ChEBI" id="CHEBI:15377"/>
        <dbReference type="ChEBI" id="CHEBI:35627"/>
        <dbReference type="ChEBI" id="CHEBI:140347"/>
        <dbReference type="EC" id="3.5.2.6"/>
    </reaction>
</comment>
<dbReference type="Gene3D" id="3.40.710.10">
    <property type="entry name" value="DD-peptidase/beta-lactamase superfamily"/>
    <property type="match status" value="1"/>
</dbReference>
<dbReference type="PANTHER" id="PTHR35333:SF3">
    <property type="entry name" value="BETA-LACTAMASE-TYPE TRANSPEPTIDASE FOLD CONTAINING PROTEIN"/>
    <property type="match status" value="1"/>
</dbReference>
<dbReference type="Proteomes" id="UP001319882">
    <property type="component" value="Unassembled WGS sequence"/>
</dbReference>
<dbReference type="Pfam" id="PF13354">
    <property type="entry name" value="Beta-lactamase2"/>
    <property type="match status" value="2"/>
</dbReference>
<accession>A0ABS8DPJ7</accession>
<feature type="domain" description="Beta-lactamase class A catalytic" evidence="5">
    <location>
        <begin position="221"/>
        <end position="319"/>
    </location>
</feature>
<comment type="caution">
    <text evidence="6">The sequence shown here is derived from an EMBL/GenBank/DDBJ whole genome shotgun (WGS) entry which is preliminary data.</text>
</comment>
<evidence type="ECO:0000256" key="4">
    <source>
        <dbReference type="SAM" id="SignalP"/>
    </source>
</evidence>
<feature type="chain" id="PRO_5045247248" description="beta-lactamase" evidence="4">
    <location>
        <begin position="22"/>
        <end position="371"/>
    </location>
</feature>
<dbReference type="InterPro" id="IPR000871">
    <property type="entry name" value="Beta-lactam_class-A"/>
</dbReference>
<protein>
    <recommendedName>
        <fullName evidence="3">beta-lactamase</fullName>
        <ecNumber evidence="3">3.5.2.6</ecNumber>
    </recommendedName>
</protein>
<keyword evidence="4" id="KW-0732">Signal</keyword>